<accession>A0ACA9L2R9</accession>
<evidence type="ECO:0000313" key="1">
    <source>
        <dbReference type="EMBL" id="CAG8502326.1"/>
    </source>
</evidence>
<dbReference type="EMBL" id="CAJVPT010003932">
    <property type="protein sequence ID" value="CAG8502326.1"/>
    <property type="molecule type" value="Genomic_DNA"/>
</dbReference>
<organism evidence="1 2">
    <name type="scientific">Acaulospora colombiana</name>
    <dbReference type="NCBI Taxonomy" id="27376"/>
    <lineage>
        <taxon>Eukaryota</taxon>
        <taxon>Fungi</taxon>
        <taxon>Fungi incertae sedis</taxon>
        <taxon>Mucoromycota</taxon>
        <taxon>Glomeromycotina</taxon>
        <taxon>Glomeromycetes</taxon>
        <taxon>Diversisporales</taxon>
        <taxon>Acaulosporaceae</taxon>
        <taxon>Acaulospora</taxon>
    </lineage>
</organism>
<evidence type="ECO:0000313" key="2">
    <source>
        <dbReference type="Proteomes" id="UP000789525"/>
    </source>
</evidence>
<keyword evidence="2" id="KW-1185">Reference proteome</keyword>
<protein>
    <submittedName>
        <fullName evidence="1">16093_t:CDS:1</fullName>
    </submittedName>
</protein>
<reference evidence="1" key="1">
    <citation type="submission" date="2021-06" db="EMBL/GenBank/DDBJ databases">
        <authorList>
            <person name="Kallberg Y."/>
            <person name="Tangrot J."/>
            <person name="Rosling A."/>
        </authorList>
    </citation>
    <scope>NUCLEOTIDE SEQUENCE</scope>
    <source>
        <strain evidence="1">CL356</strain>
    </source>
</reference>
<gene>
    <name evidence="1" type="ORF">ACOLOM_LOCUS2855</name>
</gene>
<dbReference type="Proteomes" id="UP000789525">
    <property type="component" value="Unassembled WGS sequence"/>
</dbReference>
<sequence length="281" mass="32951">MRGFAHLSFFPFDIKSWEETFEYNHSEINHSLEHHSDSQYTHYSSPKYFVGHFINLTDYKNYGIKATLSPTPPPPSHNFHSCLLEHPIYYDLTIQDYTTNRRWTLKWAGWWGGDAGWMSSDPNCSANGDKIMMDERHGENISTEQEKKLEQYIWFRTNRLKANEEAKKHIKKFFPRLEIDEDDLNSAHVCLGEMVIVVENEREIDEDCKGSCNHGGDDELREESEKEIGDEDEIGEADNISEEDQVEDFASGREDEEYYSENEEMAIFSEEELEKICNRFS</sequence>
<name>A0ACA9L2R9_9GLOM</name>
<proteinExistence type="predicted"/>
<comment type="caution">
    <text evidence="1">The sequence shown here is derived from an EMBL/GenBank/DDBJ whole genome shotgun (WGS) entry which is preliminary data.</text>
</comment>